<dbReference type="eggNOG" id="COG5659">
    <property type="taxonomic scope" value="Bacteria"/>
</dbReference>
<sequence length="54" mass="6148">MLQIIVPLCHYGKTFRPRGRAVLNRTLEVRFEQYEEVVAAALSHRIANSPHTGT</sequence>
<dbReference type="EMBL" id="CP000967">
    <property type="protein sequence ID" value="ACD56732.1"/>
    <property type="molecule type" value="Genomic_DNA"/>
</dbReference>
<evidence type="ECO:0000313" key="2">
    <source>
        <dbReference type="Proteomes" id="UP000001740"/>
    </source>
</evidence>
<name>A0A0K0GFH8_XANOP</name>
<dbReference type="Proteomes" id="UP000001740">
    <property type="component" value="Chromosome"/>
</dbReference>
<accession>A0A0K0GFH8</accession>
<dbReference type="HOGENOM" id="CLU_3049377_0_0_6"/>
<gene>
    <name evidence="1" type="ordered locus">PXO_03416</name>
</gene>
<proteinExistence type="predicted"/>
<dbReference type="AlphaFoldDB" id="A0A0K0GFH8"/>
<reference evidence="1 2" key="1">
    <citation type="journal article" date="2008" name="BMC Genomics">
        <title>Genome sequence and rapid evolution of the rice pathogen Xanthomonas oryzae pv. oryzae PXO99A.</title>
        <authorList>
            <person name="Salzberg S.L."/>
            <person name="Sommer D.D."/>
            <person name="Schatz M.C."/>
            <person name="Phillippy A.M."/>
            <person name="Rabinowicz P.D."/>
            <person name="Tsuge S."/>
            <person name="Furutani A."/>
            <person name="Ochiai H."/>
            <person name="Delcher A.L."/>
            <person name="Kelley D."/>
            <person name="Madupu R."/>
            <person name="Puiu D."/>
            <person name="Radune D."/>
            <person name="Shumway M."/>
            <person name="Trapnell C."/>
            <person name="Aparna G."/>
            <person name="Jha G."/>
            <person name="Pandey A."/>
            <person name="Patil P.B."/>
            <person name="Ishihara H."/>
            <person name="Meyer D.F."/>
            <person name="Szurek B."/>
            <person name="Verdier V."/>
            <person name="Koebnik R."/>
            <person name="Dow J.M."/>
            <person name="Ryan R.P."/>
            <person name="Hirata H."/>
            <person name="Tsuyumu S."/>
            <person name="Won Lee S."/>
            <person name="Seo Y.S."/>
            <person name="Sriariyanum M."/>
            <person name="Ronald P.C."/>
            <person name="Sonti R.V."/>
            <person name="Van Sluys M.A."/>
            <person name="Leach J.E."/>
            <person name="White F.F."/>
            <person name="Bogdanove A.J."/>
        </authorList>
    </citation>
    <scope>NUCLEOTIDE SEQUENCE [LARGE SCALE GENOMIC DNA]</scope>
    <source>
        <strain evidence="1 2">PXO99A</strain>
    </source>
</reference>
<dbReference type="KEGG" id="xop:PXO_03416"/>
<evidence type="ECO:0000313" key="1">
    <source>
        <dbReference type="EMBL" id="ACD56732.1"/>
    </source>
</evidence>
<protein>
    <submittedName>
        <fullName evidence="1">Transposase</fullName>
    </submittedName>
</protein>
<organism evidence="1 2">
    <name type="scientific">Xanthomonas oryzae pv. oryzae (strain PXO99A)</name>
    <dbReference type="NCBI Taxonomy" id="360094"/>
    <lineage>
        <taxon>Bacteria</taxon>
        <taxon>Pseudomonadati</taxon>
        <taxon>Pseudomonadota</taxon>
        <taxon>Gammaproteobacteria</taxon>
        <taxon>Lysobacterales</taxon>
        <taxon>Lysobacteraceae</taxon>
        <taxon>Xanthomonas</taxon>
    </lineage>
</organism>